<dbReference type="InterPro" id="IPR039671">
    <property type="entry name" value="THEMIS"/>
</dbReference>
<dbReference type="KEGG" id="ola:101158409"/>
<dbReference type="InParanoid" id="A0A3B3I6D9"/>
<dbReference type="GO" id="GO:0050852">
    <property type="term" value="P:T cell receptor signaling pathway"/>
    <property type="evidence" value="ECO:0000318"/>
    <property type="project" value="GO_Central"/>
</dbReference>
<dbReference type="Ensembl" id="ENSORLT00000040197.1">
    <property type="protein sequence ID" value="ENSORLP00000039696.1"/>
    <property type="gene ID" value="ENSORLG00000019607.2"/>
</dbReference>
<reference evidence="5" key="2">
    <citation type="submission" date="2025-08" db="UniProtKB">
        <authorList>
            <consortium name="Ensembl"/>
        </authorList>
    </citation>
    <scope>IDENTIFICATION</scope>
    <source>
        <strain evidence="5">Hd-rR</strain>
    </source>
</reference>
<dbReference type="GO" id="GO:0005634">
    <property type="term" value="C:nucleus"/>
    <property type="evidence" value="ECO:0000318"/>
    <property type="project" value="GO_Central"/>
</dbReference>
<dbReference type="AlphaFoldDB" id="A0A3B3I6D9"/>
<evidence type="ECO:0000313" key="5">
    <source>
        <dbReference type="Ensembl" id="ENSORLP00000039696.1"/>
    </source>
</evidence>
<gene>
    <name evidence="5" type="primary">THEMIS2</name>
    <name evidence="5" type="synonym">themis2</name>
</gene>
<comment type="similarity">
    <text evidence="1">Belongs to the themis family.</text>
</comment>
<dbReference type="Pfam" id="PF12736">
    <property type="entry name" value="CABIT"/>
    <property type="match status" value="2"/>
</dbReference>
<proteinExistence type="inferred from homology"/>
<feature type="chain" id="PRO_5017259599" evidence="3">
    <location>
        <begin position="16"/>
        <end position="728"/>
    </location>
</feature>
<feature type="region of interest" description="Disordered" evidence="2">
    <location>
        <begin position="442"/>
        <end position="461"/>
    </location>
</feature>
<feature type="signal peptide" evidence="3">
    <location>
        <begin position="1"/>
        <end position="15"/>
    </location>
</feature>
<protein>
    <submittedName>
        <fullName evidence="5">Thymocyte selection associated family member 2</fullName>
    </submittedName>
</protein>
<dbReference type="CTD" id="9473"/>
<feature type="domain" description="CABIT" evidence="4">
    <location>
        <begin position="298"/>
        <end position="555"/>
    </location>
</feature>
<evidence type="ECO:0000256" key="1">
    <source>
        <dbReference type="ARBA" id="ARBA00006414"/>
    </source>
</evidence>
<dbReference type="FunCoup" id="A0A3B3I6D9">
    <property type="interactions" value="761"/>
</dbReference>
<keyword evidence="3" id="KW-0732">Signal</keyword>
<feature type="domain" description="CABIT" evidence="4">
    <location>
        <begin position="51"/>
        <end position="277"/>
    </location>
</feature>
<reference evidence="5 6" key="1">
    <citation type="journal article" date="2007" name="Nature">
        <title>The medaka draft genome and insights into vertebrate genome evolution.</title>
        <authorList>
            <person name="Kasahara M."/>
            <person name="Naruse K."/>
            <person name="Sasaki S."/>
            <person name="Nakatani Y."/>
            <person name="Qu W."/>
            <person name="Ahsan B."/>
            <person name="Yamada T."/>
            <person name="Nagayasu Y."/>
            <person name="Doi K."/>
            <person name="Kasai Y."/>
            <person name="Jindo T."/>
            <person name="Kobayashi D."/>
            <person name="Shimada A."/>
            <person name="Toyoda A."/>
            <person name="Kuroki Y."/>
            <person name="Fujiyama A."/>
            <person name="Sasaki T."/>
            <person name="Shimizu A."/>
            <person name="Asakawa S."/>
            <person name="Shimizu N."/>
            <person name="Hashimoto S."/>
            <person name="Yang J."/>
            <person name="Lee Y."/>
            <person name="Matsushima K."/>
            <person name="Sugano S."/>
            <person name="Sakaizumi M."/>
            <person name="Narita T."/>
            <person name="Ohishi K."/>
            <person name="Haga S."/>
            <person name="Ohta F."/>
            <person name="Nomoto H."/>
            <person name="Nogata K."/>
            <person name="Morishita T."/>
            <person name="Endo T."/>
            <person name="Shin-I T."/>
            <person name="Takeda H."/>
            <person name="Morishita S."/>
            <person name="Kohara Y."/>
        </authorList>
    </citation>
    <scope>NUCLEOTIDE SEQUENCE [LARGE SCALE GENOMIC DNA]</scope>
    <source>
        <strain evidence="5 6">Hd-rR</strain>
    </source>
</reference>
<dbReference type="PANTHER" id="PTHR15215:SF2">
    <property type="entry name" value="PROTEIN THEMIS2"/>
    <property type="match status" value="1"/>
</dbReference>
<dbReference type="GeneID" id="101158409"/>
<dbReference type="Bgee" id="ENSORLG00000019607">
    <property type="expression patterns" value="Expressed in pharyngeal gill and 12 other cell types or tissues"/>
</dbReference>
<feature type="compositionally biased region" description="Acidic residues" evidence="2">
    <location>
        <begin position="444"/>
        <end position="455"/>
    </location>
</feature>
<evidence type="ECO:0000256" key="2">
    <source>
        <dbReference type="SAM" id="MobiDB-lite"/>
    </source>
</evidence>
<keyword evidence="6" id="KW-1185">Reference proteome</keyword>
<dbReference type="RefSeq" id="XP_023819789.1">
    <property type="nucleotide sequence ID" value="XM_023964021.1"/>
</dbReference>
<dbReference type="GeneTree" id="ENSGT00530000063770"/>
<evidence type="ECO:0000256" key="3">
    <source>
        <dbReference type="SAM" id="SignalP"/>
    </source>
</evidence>
<dbReference type="STRING" id="8090.ENSORLP00000039696"/>
<sequence>MREHLLFFLFSCCACHLPPAFISESSTETAMAGAIALPLQEYFASLDKASLPKILQVCSGVYFQGSVYELSGSEVCFSTGDLIKIIGLELHSVSCQDVSNDEKFELPINHKGLFKVVPDEMPYSSLEEMLSLRPVSLDTCLPFTFTNRSKMTFGDLTLGAGKVLTVLSIEQQKGQEDQVRCHLKGSQETSAEVCIPTSFRGEFYECESEENFSLQEIMSSPSLRSRRFRFSNTAKCQRPLIFSPIYQIQAIMSMRKKEMNFLSSLEIDVVDVTSTCQDVEFVAPLSLTEVMSQPDEMFPAVVEIIDGPENGYMFKSTWIAELNKGVSLVLHKRTTKSFTMVSTPKSRKTQQYFLVCQQYTGRFRKRPREFNSAYELYVASTQTPCLNVSVTKNCEEDVAEGLPSLSVGEKLEILSCTRMELSPENSKGDKQSVEALLCQRLQEQDEEDDEDSDVEAAEKEDSKDEVFLPLYMQGHFVEILPDNKKYKLSELVKNCSFPLDVKVVSRDTELETDPLSAFACLRLEGIISEPVIQASLLEKPEHCFEIPIQWLSVNVVFTKDPLLWPEGQPPKCCVEKVIEVTESFFYEFRKQVSSNEVPPPRPPKRNMSSEKTSKKGKSTKKTSKTNKTKHRKEMATPTEEMSNLTLTNKRRPPAPPPPADITDESPPIVPRKHSEVEVAERRAVANDYAKLIQSQKTRGTEDSDHDYETVDESFVDMMKTAQESIMFY</sequence>
<evidence type="ECO:0000313" key="6">
    <source>
        <dbReference type="Proteomes" id="UP000001038"/>
    </source>
</evidence>
<dbReference type="OrthoDB" id="9030353at2759"/>
<feature type="compositionally biased region" description="Basic residues" evidence="2">
    <location>
        <begin position="614"/>
        <end position="632"/>
    </location>
</feature>
<dbReference type="InterPro" id="IPR025946">
    <property type="entry name" value="CABIT_dom"/>
</dbReference>
<dbReference type="GO" id="GO:0005737">
    <property type="term" value="C:cytoplasm"/>
    <property type="evidence" value="ECO:0000318"/>
    <property type="project" value="GO_Central"/>
</dbReference>
<organism evidence="5 6">
    <name type="scientific">Oryzias latipes</name>
    <name type="common">Japanese rice fish</name>
    <name type="synonym">Japanese killifish</name>
    <dbReference type="NCBI Taxonomy" id="8090"/>
    <lineage>
        <taxon>Eukaryota</taxon>
        <taxon>Metazoa</taxon>
        <taxon>Chordata</taxon>
        <taxon>Craniata</taxon>
        <taxon>Vertebrata</taxon>
        <taxon>Euteleostomi</taxon>
        <taxon>Actinopterygii</taxon>
        <taxon>Neopterygii</taxon>
        <taxon>Teleostei</taxon>
        <taxon>Neoteleostei</taxon>
        <taxon>Acanthomorphata</taxon>
        <taxon>Ovalentaria</taxon>
        <taxon>Atherinomorphae</taxon>
        <taxon>Beloniformes</taxon>
        <taxon>Adrianichthyidae</taxon>
        <taxon>Oryziinae</taxon>
        <taxon>Oryzias</taxon>
    </lineage>
</organism>
<accession>A0A3B3I6D9</accession>
<evidence type="ECO:0000259" key="4">
    <source>
        <dbReference type="Pfam" id="PF12736"/>
    </source>
</evidence>
<dbReference type="Proteomes" id="UP000001038">
    <property type="component" value="Chromosome 16"/>
</dbReference>
<feature type="region of interest" description="Disordered" evidence="2">
    <location>
        <begin position="592"/>
        <end position="677"/>
    </location>
</feature>
<name>A0A3B3I6D9_ORYLA</name>
<reference evidence="5" key="3">
    <citation type="submission" date="2025-09" db="UniProtKB">
        <authorList>
            <consortium name="Ensembl"/>
        </authorList>
    </citation>
    <scope>IDENTIFICATION</scope>
    <source>
        <strain evidence="5">Hd-rR</strain>
    </source>
</reference>
<dbReference type="PANTHER" id="PTHR15215">
    <property type="entry name" value="CABIT DOMAIN-CONTAINING PROTEIN"/>
    <property type="match status" value="1"/>
</dbReference>